<feature type="chain" id="PRO_5024944645" evidence="3">
    <location>
        <begin position="38"/>
        <end position="393"/>
    </location>
</feature>
<dbReference type="InterPro" id="IPR036866">
    <property type="entry name" value="RibonucZ/Hydroxyglut_hydro"/>
</dbReference>
<evidence type="ECO:0000256" key="1">
    <source>
        <dbReference type="ARBA" id="ARBA00022801"/>
    </source>
</evidence>
<dbReference type="EMBL" id="CP032518">
    <property type="protein sequence ID" value="QEZ44343.1"/>
    <property type="molecule type" value="Genomic_DNA"/>
</dbReference>
<dbReference type="PANTHER" id="PTHR46018:SF2">
    <property type="entry name" value="ZINC PHOSPHODIESTERASE ELAC PROTEIN 1"/>
    <property type="match status" value="1"/>
</dbReference>
<proteinExistence type="predicted"/>
<accession>A0A5P3VG02</accession>
<evidence type="ECO:0000256" key="2">
    <source>
        <dbReference type="SAM" id="MobiDB-lite"/>
    </source>
</evidence>
<feature type="signal peptide" evidence="3">
    <location>
        <begin position="1"/>
        <end position="37"/>
    </location>
</feature>
<protein>
    <submittedName>
        <fullName evidence="4">MBL fold metallo-hydrolase</fullName>
    </submittedName>
</protein>
<evidence type="ECO:0000313" key="5">
    <source>
        <dbReference type="Proteomes" id="UP000325743"/>
    </source>
</evidence>
<gene>
    <name evidence="4" type="ORF">D2917_08955</name>
</gene>
<keyword evidence="3" id="KW-0732">Signal</keyword>
<evidence type="ECO:0000313" key="4">
    <source>
        <dbReference type="EMBL" id="QEZ44343.1"/>
    </source>
</evidence>
<dbReference type="CDD" id="cd07719">
    <property type="entry name" value="arylsulfatase_AtsA-like_MBL-fold"/>
    <property type="match status" value="1"/>
</dbReference>
<dbReference type="InterPro" id="IPR044094">
    <property type="entry name" value="AtsA-like_MBL-fold"/>
</dbReference>
<dbReference type="PANTHER" id="PTHR46018">
    <property type="entry name" value="ZINC PHOSPHODIESTERASE ELAC PROTEIN 1"/>
    <property type="match status" value="1"/>
</dbReference>
<sequence>MLTMNRNGMRVSWRRASSAALLAACATICVFSPTAAAQQASAPAGARAGAHLVLLGTSGGRTSWRGVQAAGISSAVVVNGQVYLVDFGAGWLRRYFQAGLGAPPPARGLESLRAAFITHLHADHVVDYPSLVLFGASDGLSERKTPVRVFGPGARGKLPPVSGSTSGVSAIVSPESPTPGTLAMTESMYRAFATDINDNILDSRKPNPHTRVEVQDIAIPAQADIDPNTNPAPDMAPFPVYQDENVKVTATLVSHPPVYPSFAFRFDTAEGSVVFSGDTSPSRNLIRLAQGADVLVHEVIDTAWVDALYPKPRNAAQEAKAHHLVHSHTAVEDVGAVAQAANVKVLVLSHLAPADNAEGRWARAKEGFSGDVLVGKDLQWIPLRAKSRTNAEQ</sequence>
<dbReference type="Gene3D" id="3.60.15.10">
    <property type="entry name" value="Ribonuclease Z/Hydroxyacylglutathione hydrolase-like"/>
    <property type="match status" value="1"/>
</dbReference>
<evidence type="ECO:0000256" key="3">
    <source>
        <dbReference type="SAM" id="SignalP"/>
    </source>
</evidence>
<keyword evidence="1 4" id="KW-0378">Hydrolase</keyword>
<name>A0A5P3VG02_9BURK</name>
<organism evidence="4 5">
    <name type="scientific">Cupriavidus oxalaticus</name>
    <dbReference type="NCBI Taxonomy" id="96344"/>
    <lineage>
        <taxon>Bacteria</taxon>
        <taxon>Pseudomonadati</taxon>
        <taxon>Pseudomonadota</taxon>
        <taxon>Betaproteobacteria</taxon>
        <taxon>Burkholderiales</taxon>
        <taxon>Burkholderiaceae</taxon>
        <taxon>Cupriavidus</taxon>
    </lineage>
</organism>
<dbReference type="GO" id="GO:0042781">
    <property type="term" value="F:3'-tRNA processing endoribonuclease activity"/>
    <property type="evidence" value="ECO:0007669"/>
    <property type="project" value="TreeGrafter"/>
</dbReference>
<reference evidence="4 5" key="1">
    <citation type="submission" date="2018-09" db="EMBL/GenBank/DDBJ databases">
        <title>Complete genome sequence of Cupriavidus oxalaticus T2, a bacterium capable of phenol tolerance and degradation.</title>
        <authorList>
            <person name="Yan J."/>
        </authorList>
    </citation>
    <scope>NUCLEOTIDE SEQUENCE [LARGE SCALE GENOMIC DNA]</scope>
    <source>
        <strain evidence="4 5">T2</strain>
    </source>
</reference>
<dbReference type="SUPFAM" id="SSF56281">
    <property type="entry name" value="Metallo-hydrolase/oxidoreductase"/>
    <property type="match status" value="1"/>
</dbReference>
<feature type="region of interest" description="Disordered" evidence="2">
    <location>
        <begin position="156"/>
        <end position="179"/>
    </location>
</feature>
<dbReference type="Proteomes" id="UP000325743">
    <property type="component" value="Chromosome 1"/>
</dbReference>
<dbReference type="AlphaFoldDB" id="A0A5P3VG02"/>